<dbReference type="PANTHER" id="PTHR46763:SF1">
    <property type="entry name" value="DYNEIN REGULATORY COMPLEX PROTEIN 8"/>
    <property type="match status" value="1"/>
</dbReference>
<evidence type="ECO:0000313" key="3">
    <source>
        <dbReference type="Proteomes" id="UP000693946"/>
    </source>
</evidence>
<dbReference type="Pfam" id="PF13499">
    <property type="entry name" value="EF-hand_7"/>
    <property type="match status" value="1"/>
</dbReference>
<feature type="domain" description="EF-hand" evidence="1">
    <location>
        <begin position="92"/>
        <end position="127"/>
    </location>
</feature>
<proteinExistence type="predicted"/>
<dbReference type="FunFam" id="1.10.238.10:FF:000001">
    <property type="entry name" value="Calmodulin 1"/>
    <property type="match status" value="1"/>
</dbReference>
<comment type="caution">
    <text evidence="2">The sequence shown here is derived from an EMBL/GenBank/DDBJ whole genome shotgun (WGS) entry which is preliminary data.</text>
</comment>
<accession>A0AAV6SJQ5</accession>
<name>A0AAV6SJQ5_SOLSE</name>
<dbReference type="SMART" id="SM00054">
    <property type="entry name" value="EFh"/>
    <property type="match status" value="2"/>
</dbReference>
<dbReference type="AlphaFoldDB" id="A0AAV6SJQ5"/>
<dbReference type="Proteomes" id="UP000693946">
    <property type="component" value="Linkage Group LG12"/>
</dbReference>
<dbReference type="PANTHER" id="PTHR46763">
    <property type="entry name" value="DYNEIN REGULATORY COMPLEX PROTEIN 8"/>
    <property type="match status" value="1"/>
</dbReference>
<dbReference type="PROSITE" id="PS50222">
    <property type="entry name" value="EF_HAND_2"/>
    <property type="match status" value="2"/>
</dbReference>
<evidence type="ECO:0000313" key="2">
    <source>
        <dbReference type="EMBL" id="KAG7517734.1"/>
    </source>
</evidence>
<reference evidence="2 3" key="1">
    <citation type="journal article" date="2021" name="Sci. Rep.">
        <title>Chromosome anchoring in Senegalese sole (Solea senegalensis) reveals sex-associated markers and genome rearrangements in flatfish.</title>
        <authorList>
            <person name="Guerrero-Cozar I."/>
            <person name="Gomez-Garrido J."/>
            <person name="Berbel C."/>
            <person name="Martinez-Blanch J.F."/>
            <person name="Alioto T."/>
            <person name="Claros M.G."/>
            <person name="Gagnaire P.A."/>
            <person name="Manchado M."/>
        </authorList>
    </citation>
    <scope>NUCLEOTIDE SEQUENCE [LARGE SCALE GENOMIC DNA]</scope>
    <source>
        <strain evidence="2">Sse05_10M</strain>
    </source>
</reference>
<dbReference type="GO" id="GO:0005509">
    <property type="term" value="F:calcium ion binding"/>
    <property type="evidence" value="ECO:0007669"/>
    <property type="project" value="InterPro"/>
</dbReference>
<dbReference type="EMBL" id="JAGKHQ010000004">
    <property type="protein sequence ID" value="KAG7517734.1"/>
    <property type="molecule type" value="Genomic_DNA"/>
</dbReference>
<protein>
    <submittedName>
        <fullName evidence="2">Dynein regulatory complex 8</fullName>
    </submittedName>
</protein>
<sequence length="163" mass="18479">MAESADDAVVSEDDLLHKKITDAFQVFDTNNNSSVDVKDTGTIMYSLGCFPSQKDIDELKAEVEDNNTGIVFLDKFLPAMTKVLQENKFPPISEDVLLQAFEVLDREQKGYLDSEEMIEYMTKEGDAFTEEEMTEMLSALADNEEKIIYYKDVISELTFEPGM</sequence>
<organism evidence="2 3">
    <name type="scientific">Solea senegalensis</name>
    <name type="common">Senegalese sole</name>
    <dbReference type="NCBI Taxonomy" id="28829"/>
    <lineage>
        <taxon>Eukaryota</taxon>
        <taxon>Metazoa</taxon>
        <taxon>Chordata</taxon>
        <taxon>Craniata</taxon>
        <taxon>Vertebrata</taxon>
        <taxon>Euteleostomi</taxon>
        <taxon>Actinopterygii</taxon>
        <taxon>Neopterygii</taxon>
        <taxon>Teleostei</taxon>
        <taxon>Neoteleostei</taxon>
        <taxon>Acanthomorphata</taxon>
        <taxon>Carangaria</taxon>
        <taxon>Pleuronectiformes</taxon>
        <taxon>Pleuronectoidei</taxon>
        <taxon>Soleidae</taxon>
        <taxon>Solea</taxon>
    </lineage>
</organism>
<feature type="domain" description="EF-hand" evidence="1">
    <location>
        <begin position="15"/>
        <end position="50"/>
    </location>
</feature>
<keyword evidence="3" id="KW-1185">Reference proteome</keyword>
<evidence type="ECO:0000259" key="1">
    <source>
        <dbReference type="PROSITE" id="PS50222"/>
    </source>
</evidence>
<gene>
    <name evidence="2" type="ORF">JOB18_015250</name>
</gene>
<dbReference type="InterPro" id="IPR002048">
    <property type="entry name" value="EF_hand_dom"/>
</dbReference>